<evidence type="ECO:0000313" key="2">
    <source>
        <dbReference type="EMBL" id="MBP3950675.1"/>
    </source>
</evidence>
<evidence type="ECO:0000259" key="1">
    <source>
        <dbReference type="Pfam" id="PF07486"/>
    </source>
</evidence>
<accession>A0A940WQI6</accession>
<dbReference type="GO" id="GO:0016787">
    <property type="term" value="F:hydrolase activity"/>
    <property type="evidence" value="ECO:0007669"/>
    <property type="project" value="UniProtKB-KW"/>
</dbReference>
<keyword evidence="2" id="KW-0378">Hydrolase</keyword>
<dbReference type="Proteomes" id="UP000678228">
    <property type="component" value="Unassembled WGS sequence"/>
</dbReference>
<dbReference type="Gene3D" id="6.20.240.60">
    <property type="match status" value="1"/>
</dbReference>
<dbReference type="Gene3D" id="1.10.10.2520">
    <property type="entry name" value="Cell wall hydrolase SleB, domain 1"/>
    <property type="match status" value="1"/>
</dbReference>
<comment type="caution">
    <text evidence="2">The sequence shown here is derived from an EMBL/GenBank/DDBJ whole genome shotgun (WGS) entry which is preliminary data.</text>
</comment>
<dbReference type="AlphaFoldDB" id="A0A940WQI6"/>
<proteinExistence type="predicted"/>
<gene>
    <name evidence="2" type="ORF">J7W16_05970</name>
</gene>
<name>A0A940WQI6_9BACI</name>
<sequence>MEYDLLARLVVSESRGEPYSGKVAVANVVLKRVESNEFPNTIREVIYQPGQFQVVSNGLIDRRKPSEKSKTAVTEALNTDNGDALYFYNPEIATNRWLDQLTTVEVIGDHTFKK</sequence>
<protein>
    <submittedName>
        <fullName evidence="2">Cell wall hydrolase</fullName>
    </submittedName>
</protein>
<feature type="domain" description="Cell wall hydrolase SleB" evidence="1">
    <location>
        <begin position="16"/>
        <end position="112"/>
    </location>
</feature>
<dbReference type="InterPro" id="IPR011105">
    <property type="entry name" value="Cell_wall_hydrolase_SleB"/>
</dbReference>
<reference evidence="2" key="1">
    <citation type="submission" date="2021-03" db="EMBL/GenBank/DDBJ databases">
        <title>Bacillus suaedae sp. nov., isolated from Suaeda aralocaspica.</title>
        <authorList>
            <person name="Lei R.F.R."/>
        </authorList>
    </citation>
    <scope>NUCLEOTIDE SEQUENCE</scope>
    <source>
        <strain evidence="2">YZJH907-2</strain>
    </source>
</reference>
<dbReference type="InterPro" id="IPR042047">
    <property type="entry name" value="SleB_dom1"/>
</dbReference>
<dbReference type="Pfam" id="PF07486">
    <property type="entry name" value="Hydrolase_2"/>
    <property type="match status" value="1"/>
</dbReference>
<organism evidence="2 3">
    <name type="scientific">Halalkalibacter suaedae</name>
    <dbReference type="NCBI Taxonomy" id="2822140"/>
    <lineage>
        <taxon>Bacteria</taxon>
        <taxon>Bacillati</taxon>
        <taxon>Bacillota</taxon>
        <taxon>Bacilli</taxon>
        <taxon>Bacillales</taxon>
        <taxon>Bacillaceae</taxon>
        <taxon>Halalkalibacter</taxon>
    </lineage>
</organism>
<dbReference type="EMBL" id="JAGKSQ010000002">
    <property type="protein sequence ID" value="MBP3950675.1"/>
    <property type="molecule type" value="Genomic_DNA"/>
</dbReference>
<evidence type="ECO:0000313" key="3">
    <source>
        <dbReference type="Proteomes" id="UP000678228"/>
    </source>
</evidence>
<keyword evidence="3" id="KW-1185">Reference proteome</keyword>